<feature type="transmembrane region" description="Helical" evidence="5">
    <location>
        <begin position="80"/>
        <end position="101"/>
    </location>
</feature>
<evidence type="ECO:0000256" key="2">
    <source>
        <dbReference type="ARBA" id="ARBA00022692"/>
    </source>
</evidence>
<evidence type="ECO:0000256" key="1">
    <source>
        <dbReference type="ARBA" id="ARBA00004141"/>
    </source>
</evidence>
<evidence type="ECO:0000256" key="4">
    <source>
        <dbReference type="ARBA" id="ARBA00023136"/>
    </source>
</evidence>
<feature type="transmembrane region" description="Helical" evidence="5">
    <location>
        <begin position="113"/>
        <end position="138"/>
    </location>
</feature>
<evidence type="ECO:0000256" key="3">
    <source>
        <dbReference type="ARBA" id="ARBA00022989"/>
    </source>
</evidence>
<protein>
    <recommendedName>
        <fullName evidence="8">AA_permease domain-containing protein</fullName>
    </recommendedName>
</protein>
<dbReference type="GO" id="GO:0006884">
    <property type="term" value="P:cell volume homeostasis"/>
    <property type="evidence" value="ECO:0007669"/>
    <property type="project" value="TreeGrafter"/>
</dbReference>
<organism evidence="6 7">
    <name type="scientific">Meloidogyne graminicola</name>
    <dbReference type="NCBI Taxonomy" id="189291"/>
    <lineage>
        <taxon>Eukaryota</taxon>
        <taxon>Metazoa</taxon>
        <taxon>Ecdysozoa</taxon>
        <taxon>Nematoda</taxon>
        <taxon>Chromadorea</taxon>
        <taxon>Rhabditida</taxon>
        <taxon>Tylenchina</taxon>
        <taxon>Tylenchomorpha</taxon>
        <taxon>Tylenchoidea</taxon>
        <taxon>Meloidogynidae</taxon>
        <taxon>Meloidogyninae</taxon>
        <taxon>Meloidogyne</taxon>
    </lineage>
</organism>
<reference evidence="6" key="1">
    <citation type="journal article" date="2020" name="Ecol. Evol.">
        <title>Genome structure and content of the rice root-knot nematode (Meloidogyne graminicola).</title>
        <authorList>
            <person name="Phan N.T."/>
            <person name="Danchin E.G.J."/>
            <person name="Klopp C."/>
            <person name="Perfus-Barbeoch L."/>
            <person name="Kozlowski D.K."/>
            <person name="Koutsovoulos G.D."/>
            <person name="Lopez-Roques C."/>
            <person name="Bouchez O."/>
            <person name="Zahm M."/>
            <person name="Besnard G."/>
            <person name="Bellafiore S."/>
        </authorList>
    </citation>
    <scope>NUCLEOTIDE SEQUENCE</scope>
    <source>
        <strain evidence="6">VN-18</strain>
    </source>
</reference>
<sequence length="147" mass="15614">MIVDEERRTQISAANLRIPPYGILDETNSPTDCHDSNVLNLESVSGNSNGVRTKTNSNNCIQSNNLSDYDSIMPKTPNGLSTFSGVFAPVTISMFSALLFLRMGFSAGQLGFVLTVVELFMAYGIILLTVLSLCAVSSNGAVEGGGI</sequence>
<evidence type="ECO:0000313" key="7">
    <source>
        <dbReference type="Proteomes" id="UP000605970"/>
    </source>
</evidence>
<proteinExistence type="predicted"/>
<evidence type="ECO:0008006" key="8">
    <source>
        <dbReference type="Google" id="ProtNLM"/>
    </source>
</evidence>
<dbReference type="InterPro" id="IPR004842">
    <property type="entry name" value="SLC12A_fam"/>
</dbReference>
<dbReference type="PANTHER" id="PTHR11827:SF72">
    <property type="entry name" value="GH08340P"/>
    <property type="match status" value="1"/>
</dbReference>
<comment type="caution">
    <text evidence="6">The sequence shown here is derived from an EMBL/GenBank/DDBJ whole genome shotgun (WGS) entry which is preliminary data.</text>
</comment>
<dbReference type="AlphaFoldDB" id="A0A8S9ZUW0"/>
<evidence type="ECO:0000313" key="6">
    <source>
        <dbReference type="EMBL" id="KAF7636988.1"/>
    </source>
</evidence>
<dbReference type="OrthoDB" id="2020542at2759"/>
<dbReference type="Proteomes" id="UP000605970">
    <property type="component" value="Unassembled WGS sequence"/>
</dbReference>
<dbReference type="GO" id="GO:0055075">
    <property type="term" value="P:potassium ion homeostasis"/>
    <property type="evidence" value="ECO:0007669"/>
    <property type="project" value="TreeGrafter"/>
</dbReference>
<dbReference type="EMBL" id="JABEBT010000024">
    <property type="protein sequence ID" value="KAF7636988.1"/>
    <property type="molecule type" value="Genomic_DNA"/>
</dbReference>
<keyword evidence="7" id="KW-1185">Reference proteome</keyword>
<keyword evidence="4 5" id="KW-0472">Membrane</keyword>
<comment type="subcellular location">
    <subcellularLocation>
        <location evidence="1">Membrane</location>
        <topology evidence="1">Multi-pass membrane protein</topology>
    </subcellularLocation>
</comment>
<dbReference type="GO" id="GO:0016020">
    <property type="term" value="C:membrane"/>
    <property type="evidence" value="ECO:0007669"/>
    <property type="project" value="UniProtKB-SubCell"/>
</dbReference>
<keyword evidence="2 5" id="KW-0812">Transmembrane</keyword>
<dbReference type="GO" id="GO:0015379">
    <property type="term" value="F:potassium:chloride symporter activity"/>
    <property type="evidence" value="ECO:0007669"/>
    <property type="project" value="TreeGrafter"/>
</dbReference>
<gene>
    <name evidence="6" type="ORF">Mgra_00003567</name>
</gene>
<evidence type="ECO:0000256" key="5">
    <source>
        <dbReference type="SAM" id="Phobius"/>
    </source>
</evidence>
<keyword evidence="3 5" id="KW-1133">Transmembrane helix</keyword>
<dbReference type="GO" id="GO:0055064">
    <property type="term" value="P:chloride ion homeostasis"/>
    <property type="evidence" value="ECO:0007669"/>
    <property type="project" value="TreeGrafter"/>
</dbReference>
<dbReference type="PANTHER" id="PTHR11827">
    <property type="entry name" value="SOLUTE CARRIER FAMILY 12, CATION COTRANSPORTERS"/>
    <property type="match status" value="1"/>
</dbReference>
<name>A0A8S9ZUW0_9BILA</name>
<accession>A0A8S9ZUW0</accession>